<protein>
    <submittedName>
        <fullName evidence="1">Uncharacterized protein</fullName>
    </submittedName>
</protein>
<reference evidence="1" key="1">
    <citation type="submission" date="2021-01" db="EMBL/GenBank/DDBJ databases">
        <title>Whole genome shotgun sequence of Planosporangium flavigriseum NBRC 105377.</title>
        <authorList>
            <person name="Komaki H."/>
            <person name="Tamura T."/>
        </authorList>
    </citation>
    <scope>NUCLEOTIDE SEQUENCE</scope>
    <source>
        <strain evidence="1">NBRC 105377</strain>
    </source>
</reference>
<organism evidence="1 2">
    <name type="scientific">Planosporangium flavigriseum</name>
    <dbReference type="NCBI Taxonomy" id="373681"/>
    <lineage>
        <taxon>Bacteria</taxon>
        <taxon>Bacillati</taxon>
        <taxon>Actinomycetota</taxon>
        <taxon>Actinomycetes</taxon>
        <taxon>Micromonosporales</taxon>
        <taxon>Micromonosporaceae</taxon>
        <taxon>Planosporangium</taxon>
    </lineage>
</organism>
<evidence type="ECO:0000313" key="1">
    <source>
        <dbReference type="EMBL" id="GIG72747.1"/>
    </source>
</evidence>
<accession>A0A8J3LGW3</accession>
<dbReference type="Proteomes" id="UP000653674">
    <property type="component" value="Unassembled WGS sequence"/>
</dbReference>
<keyword evidence="2" id="KW-1185">Reference proteome</keyword>
<proteinExistence type="predicted"/>
<name>A0A8J3LGW3_9ACTN</name>
<comment type="caution">
    <text evidence="1">The sequence shown here is derived from an EMBL/GenBank/DDBJ whole genome shotgun (WGS) entry which is preliminary data.</text>
</comment>
<gene>
    <name evidence="1" type="ORF">Pfl04_11510</name>
</gene>
<sequence length="93" mass="8907">MRGGAATGGFVEALGFTLGVCFALADGDADGDGLAAAADGATGSLVVGLAEGAEGALTNLTVVLLAHADPASMDAIATASSGAARRTTDRLRD</sequence>
<dbReference type="EMBL" id="BONU01000005">
    <property type="protein sequence ID" value="GIG72747.1"/>
    <property type="molecule type" value="Genomic_DNA"/>
</dbReference>
<evidence type="ECO:0000313" key="2">
    <source>
        <dbReference type="Proteomes" id="UP000653674"/>
    </source>
</evidence>
<dbReference type="AlphaFoldDB" id="A0A8J3LGW3"/>